<dbReference type="KEGG" id="dgo:DGo_PA0062"/>
<keyword evidence="2" id="KW-1185">Reference proteome</keyword>
<geneLocation type="plasmid" evidence="1 2">
    <name>P1</name>
</geneLocation>
<evidence type="ECO:0000313" key="1">
    <source>
        <dbReference type="EMBL" id="AFD26948.1"/>
    </source>
</evidence>
<keyword evidence="1" id="KW-0614">Plasmid</keyword>
<dbReference type="EMBL" id="CP002192">
    <property type="protein sequence ID" value="AFD26948.1"/>
    <property type="molecule type" value="Genomic_DNA"/>
</dbReference>
<dbReference type="HOGENOM" id="CLU_3439431_0_0_0"/>
<organism evidence="1 2">
    <name type="scientific">Deinococcus gobiensis (strain DSM 21396 / JCM 16679 / CGMCC 1.7299 / I-0)</name>
    <dbReference type="NCBI Taxonomy" id="745776"/>
    <lineage>
        <taxon>Bacteria</taxon>
        <taxon>Thermotogati</taxon>
        <taxon>Deinococcota</taxon>
        <taxon>Deinococci</taxon>
        <taxon>Deinococcales</taxon>
        <taxon>Deinococcaceae</taxon>
        <taxon>Deinococcus</taxon>
    </lineage>
</organism>
<dbReference type="PATRIC" id="fig|745776.4.peg.3100"/>
<protein>
    <submittedName>
        <fullName evidence="1">Transcriptional regulator, GntR family</fullName>
    </submittedName>
</protein>
<dbReference type="Proteomes" id="UP000007575">
    <property type="component" value="Plasmid P1"/>
</dbReference>
<sequence>MELTGDPE</sequence>
<reference evidence="1 2" key="1">
    <citation type="journal article" date="2012" name="PLoS ONE">
        <title>Genome sequence and transcriptome analysis of the radioresistant bacterium Deinococcus gobiensis: insights into the extreme environmental adaptations.</title>
        <authorList>
            <person name="Yuan M."/>
            <person name="Chen M."/>
            <person name="Zhang W."/>
            <person name="Lu W."/>
            <person name="Wang J."/>
            <person name="Yang M."/>
            <person name="Zhao P."/>
            <person name="Tang R."/>
            <person name="Li X."/>
            <person name="Hao Y."/>
            <person name="Zhou Z."/>
            <person name="Zhan Y."/>
            <person name="Yu H."/>
            <person name="Teng C."/>
            <person name="Yan Y."/>
            <person name="Ping S."/>
            <person name="Wang Y."/>
            <person name="Lin M."/>
        </authorList>
    </citation>
    <scope>NUCLEOTIDE SEQUENCE [LARGE SCALE GENOMIC DNA]</scope>
    <source>
        <strain evidence="2">DSM 21396 / JCM 16679 / CGMCC 1.7299 / I-0</strain>
        <plasmid evidence="1">P1</plasmid>
    </source>
</reference>
<gene>
    <name evidence="1" type="ordered locus">DGo_PA0062</name>
</gene>
<evidence type="ECO:0000313" key="2">
    <source>
        <dbReference type="Proteomes" id="UP000007575"/>
    </source>
</evidence>
<name>H8H0S9_DEIGI</name>
<proteinExistence type="predicted"/>
<accession>H8H0S9</accession>